<sequence length="2188" mass="245371">MDHLEGFLSDNTNKPRKEEEEERSSTSSLQHHPRRMCSVLNIVIDHSMEDVSPMEVEEWKRNEQDCFKSNLKVPVLRVFGPVIRNDPPLPQPLQSACLYIHNAFPYMLARPVIAGPDGSLIRATSSTNIDWDNPEEVERIQNDIKIILEDTLQSMDLKVGENKGDDMAQPQKKQSGCSNQPIIRKVTVVEGRGFYTFCPGPAAPFLKVEYYDPKVRWKIKLVLEKGLEVPQRFHPDPRQYDRIPPEDGVTDDHQVEEDVLRFHCYEAHIPFTMQFFKDHNLAGMSYIHLRKGRIRGTLPATFSLVSKHLSVGDHENEQRQETIHRCVFLQSNTPDSWRWPEAQKRVDDVERMPPPLPLQQPSQESASSSSMIAHVQNMEAALGATQLSDDIFKEIFSNLNYAPPARGTSCDVEIDCSVEDILNVESILTGLPSDQVERDKIQWRAVPSLQEIWKEERARMKRLLSPELTQEVLQDVLSQRPLSAKASTAVAPPFTLNVKEGAARSGARLAMEGMWSLVDVTLGLKEDFLRCLSDILERHRKPVDMVDQQLREERDNAASSSSSSRNNGVKPRRFYPRSPQPGKASDATVDHATPSIEEALDALGSLGESTPWSEQNEFRNGNKVHSSSPSMEETIGLLDSIAAATPGSQDDSNAHSSTVGMQYSPREMERLINHVDSPVEIQKEKNFFQPSSQRSAIKSGQDVVPGSAALSRNTLELSHIGESIFESQEYYAEEFIDPETLAPYDEVELGEEHCRVIFGVETDSPGVKRVCGLRLIFCLREGHCHADRRAKPGLYKSVTTGAVVDGIDVGVTDSGGEEGDDNDLRALERFCQQSQICIEDLQVTKMDTSTSRRRKGCFQGLMPTQLESSEEADLEVLPSDDESQGLLSSEKETLSLTFEDISTVVFSSREPYAPSKGGLLISREDFSLHSLEKDGALPDWLTHASTYANVSGRERITIRSSSVNDKYIQPIIVAPTRGLVELWSRKRRMRSHDPRSSELMKRRKGGEYIFSTSGQLEIDSNTRKLTRKSEMSTNHKGHFSQGVEEVTWELSQRIQMTPTQASQEAIGSAEKRLDTSLQSISQDASVDVLLGIGAQGGRIHVEGGGGLKAKTKMSQANMQNRQTETMTQDRKNFCFSTPVSAMSVEIHVQCREGTSRLDSKKISMSLDSNKDKIVAIVYCFARDPGGGNKIEVLQRGCICTSLDGENPEKDTKTNHKIQSQLMRSMPRSNMGFVAPLLLEVVRDERHILRRFKDIVRMKDPDVMLSWDTQAAGLGYIIERGLAIEKSHHASPESNPNSDGRIDMVKLMGRTPVEKKSSLHCSIPTAEEKGKGQISGNGGAEQTYRGSGLGTEWDDMVGAGAAAASVVGRLVFAGWKIVAEEVKHGNASYLPAVVAVVLDKRIPYHDELTLTRWYASGSERWRVLNHRLTQATATLLLFDALDIIGRAGEAARLSGVEFSQSFPGIRGSQYKVEGVLLRALKSLRSDERGSKKGKRVRGEMLDSQSSTSVSEESKSQTQSPWKIRRRQEERSYTETKKLEDRQYFFFSPSLDDANKQEALEVQALTLEPVSGHYTEPVVVCDFTALYPSLVIAYNLCYSTCAGKLEYHSTRREMQIEGRTRGRVGPITYPESRTATVLKHHFKSISDPNRLTPTNAETRDFSRDRAYISPSGTIFLSESVLKGVLPQVLDEILTTRAMLKRAAKEYKKAARNVSPAILRQIEARQLALKYVANVTYGYTSATFSGRCAMPLLADSIVECGRRTLRKAMNIANRWGQGTDPWGRRDEKWLGATVIYGDTDSLFIKMPGRSYKEAFHFGELLCSAVTSLNPPPVQLKLEKVYLGSIMQTMKRYGGMKFESKNQKKPTFEAKGLETVRRDQCALTQKILRNALITLFRHGIHAVKEYLFRQWSMIIAGKLPVSDFILTGRVRSKYRGSREGPVQAVLARRLGEADPGRIVRHKERLPYVIVATPGMTFKLKDCVLTPLELLERWDAYRIHSGYYIERHVNAALQRCLGLAPHFVRIDDWYQACPKPRRRTHFWPIKSKRAMITAYFGNDICSLCNSKCQADGSKLVVVCNECQSDESRSIQVAASLLNKVEQEAKSVANECSKCNGCYESADTFAVVQESVDVQRKSEPSSEFFGLEKKPKSTQSMLLPLANCVCIDCPRTFQRHRLRERGIEAKSTYKTLTR</sequence>
<evidence type="ECO:0000256" key="2">
    <source>
        <dbReference type="ARBA" id="ARBA00022679"/>
    </source>
</evidence>
<keyword evidence="4" id="KW-0239">DNA-directed DNA polymerase</keyword>
<keyword evidence="3" id="KW-0548">Nucleotidyltransferase</keyword>
<evidence type="ECO:0000313" key="7">
    <source>
        <dbReference type="EMBL" id="KAG7341940.1"/>
    </source>
</evidence>
<reference evidence="7" key="2">
    <citation type="submission" date="2021-04" db="EMBL/GenBank/DDBJ databases">
        <authorList>
            <person name="Podell S."/>
        </authorList>
    </citation>
    <scope>NUCLEOTIDE SEQUENCE</scope>
    <source>
        <strain evidence="7">Hildebrandi</strain>
    </source>
</reference>
<evidence type="ECO:0000256" key="4">
    <source>
        <dbReference type="ARBA" id="ARBA00022932"/>
    </source>
</evidence>
<evidence type="ECO:0000256" key="5">
    <source>
        <dbReference type="SAM" id="MobiDB-lite"/>
    </source>
</evidence>
<feature type="compositionally biased region" description="Polar residues" evidence="5">
    <location>
        <begin position="607"/>
        <end position="631"/>
    </location>
</feature>
<comment type="caution">
    <text evidence="7">The sequence shown here is derived from an EMBL/GenBank/DDBJ whole genome shotgun (WGS) entry which is preliminary data.</text>
</comment>
<dbReference type="PROSITE" id="PS00116">
    <property type="entry name" value="DNA_POLYMERASE_B"/>
    <property type="match status" value="1"/>
</dbReference>
<dbReference type="GO" id="GO:0000166">
    <property type="term" value="F:nucleotide binding"/>
    <property type="evidence" value="ECO:0007669"/>
    <property type="project" value="InterPro"/>
</dbReference>
<feature type="region of interest" description="Disordered" evidence="5">
    <location>
        <begin position="551"/>
        <end position="589"/>
    </location>
</feature>
<dbReference type="EC" id="2.7.7.7" evidence="1"/>
<evidence type="ECO:0000259" key="6">
    <source>
        <dbReference type="Pfam" id="PF00136"/>
    </source>
</evidence>
<dbReference type="InterPro" id="IPR006134">
    <property type="entry name" value="DNA-dir_DNA_pol_B_multi_dom"/>
</dbReference>
<dbReference type="InterPro" id="IPR030559">
    <property type="entry name" value="PolZ_Rev3"/>
</dbReference>
<proteinExistence type="predicted"/>
<feature type="region of interest" description="Disordered" evidence="5">
    <location>
        <begin position="1323"/>
        <end position="1344"/>
    </location>
</feature>
<dbReference type="Pfam" id="PF00136">
    <property type="entry name" value="DNA_pol_B"/>
    <property type="match status" value="1"/>
</dbReference>
<dbReference type="OrthoDB" id="2414538at2759"/>
<dbReference type="InterPro" id="IPR006172">
    <property type="entry name" value="DNA-dir_DNA_pol_B"/>
</dbReference>
<dbReference type="GO" id="GO:0005634">
    <property type="term" value="C:nucleus"/>
    <property type="evidence" value="ECO:0007669"/>
    <property type="project" value="TreeGrafter"/>
</dbReference>
<feature type="region of interest" description="Disordered" evidence="5">
    <location>
        <begin position="1"/>
        <end position="32"/>
    </location>
</feature>
<reference evidence="7" key="1">
    <citation type="journal article" date="2021" name="Sci. Rep.">
        <title>Diploid genomic architecture of Nitzschia inconspicua, an elite biomass production diatom.</title>
        <authorList>
            <person name="Oliver A."/>
            <person name="Podell S."/>
            <person name="Pinowska A."/>
            <person name="Traller J.C."/>
            <person name="Smith S.R."/>
            <person name="McClure R."/>
            <person name="Beliaev A."/>
            <person name="Bohutskyi P."/>
            <person name="Hill E.A."/>
            <person name="Rabines A."/>
            <person name="Zheng H."/>
            <person name="Allen L.Z."/>
            <person name="Kuo A."/>
            <person name="Grigoriev I.V."/>
            <person name="Allen A.E."/>
            <person name="Hazlebeck D."/>
            <person name="Allen E.E."/>
        </authorList>
    </citation>
    <scope>NUCLEOTIDE SEQUENCE</scope>
    <source>
        <strain evidence="7">Hildebrandi</strain>
    </source>
</reference>
<keyword evidence="2" id="KW-0808">Transferase</keyword>
<dbReference type="GO" id="GO:0000724">
    <property type="term" value="P:double-strand break repair via homologous recombination"/>
    <property type="evidence" value="ECO:0007669"/>
    <property type="project" value="TreeGrafter"/>
</dbReference>
<dbReference type="PANTHER" id="PTHR45812">
    <property type="entry name" value="DNA POLYMERASE ZETA CATALYTIC SUBUNIT"/>
    <property type="match status" value="1"/>
</dbReference>
<evidence type="ECO:0000256" key="1">
    <source>
        <dbReference type="ARBA" id="ARBA00012417"/>
    </source>
</evidence>
<evidence type="ECO:0000256" key="3">
    <source>
        <dbReference type="ARBA" id="ARBA00022695"/>
    </source>
</evidence>
<dbReference type="EMBL" id="JAGRRH010000025">
    <property type="protein sequence ID" value="KAG7341940.1"/>
    <property type="molecule type" value="Genomic_DNA"/>
</dbReference>
<dbReference type="GO" id="GO:0003887">
    <property type="term" value="F:DNA-directed DNA polymerase activity"/>
    <property type="evidence" value="ECO:0007669"/>
    <property type="project" value="UniProtKB-KW"/>
</dbReference>
<dbReference type="Proteomes" id="UP000693970">
    <property type="component" value="Unassembled WGS sequence"/>
</dbReference>
<feature type="region of interest" description="Disordered" evidence="5">
    <location>
        <begin position="606"/>
        <end position="631"/>
    </location>
</feature>
<feature type="domain" description="DNA-directed DNA polymerase family B multifunctional" evidence="6">
    <location>
        <begin position="1554"/>
        <end position="2011"/>
    </location>
</feature>
<dbReference type="GO" id="GO:0042276">
    <property type="term" value="P:error-prone translesion synthesis"/>
    <property type="evidence" value="ECO:0007669"/>
    <property type="project" value="TreeGrafter"/>
</dbReference>
<dbReference type="SMART" id="SM00486">
    <property type="entry name" value="POLBc"/>
    <property type="match status" value="1"/>
</dbReference>
<protein>
    <recommendedName>
        <fullName evidence="1">DNA-directed DNA polymerase</fullName>
        <ecNumber evidence="1">2.7.7.7</ecNumber>
    </recommendedName>
</protein>
<keyword evidence="8" id="KW-1185">Reference proteome</keyword>
<evidence type="ECO:0000313" key="8">
    <source>
        <dbReference type="Proteomes" id="UP000693970"/>
    </source>
</evidence>
<gene>
    <name evidence="7" type="ORF">IV203_007032</name>
</gene>
<dbReference type="GO" id="GO:0003677">
    <property type="term" value="F:DNA binding"/>
    <property type="evidence" value="ECO:0007669"/>
    <property type="project" value="InterPro"/>
</dbReference>
<organism evidence="7 8">
    <name type="scientific">Nitzschia inconspicua</name>
    <dbReference type="NCBI Taxonomy" id="303405"/>
    <lineage>
        <taxon>Eukaryota</taxon>
        <taxon>Sar</taxon>
        <taxon>Stramenopiles</taxon>
        <taxon>Ochrophyta</taxon>
        <taxon>Bacillariophyta</taxon>
        <taxon>Bacillariophyceae</taxon>
        <taxon>Bacillariophycidae</taxon>
        <taxon>Bacillariales</taxon>
        <taxon>Bacillariaceae</taxon>
        <taxon>Nitzschia</taxon>
    </lineage>
</organism>
<feature type="compositionally biased region" description="Low complexity" evidence="5">
    <location>
        <begin position="1502"/>
        <end position="1518"/>
    </location>
</feature>
<dbReference type="InterPro" id="IPR017964">
    <property type="entry name" value="DNA-dir_DNA_pol_B_CS"/>
</dbReference>
<name>A0A9K3KF49_9STRA</name>
<dbReference type="PANTHER" id="PTHR45812:SF1">
    <property type="entry name" value="DNA POLYMERASE ZETA CATALYTIC SUBUNIT"/>
    <property type="match status" value="1"/>
</dbReference>
<dbReference type="GO" id="GO:0016035">
    <property type="term" value="C:zeta DNA polymerase complex"/>
    <property type="evidence" value="ECO:0007669"/>
    <property type="project" value="InterPro"/>
</dbReference>
<feature type="region of interest" description="Disordered" evidence="5">
    <location>
        <begin position="1487"/>
        <end position="1531"/>
    </location>
</feature>
<feature type="compositionally biased region" description="Basic and acidic residues" evidence="5">
    <location>
        <begin position="1487"/>
        <end position="1499"/>
    </location>
</feature>
<accession>A0A9K3KF49</accession>